<proteinExistence type="predicted"/>
<keyword evidence="2" id="KW-1185">Reference proteome</keyword>
<gene>
    <name evidence="1" type="ORF">WN51_02508</name>
</gene>
<name>A0A0N0U3R0_9HYME</name>
<evidence type="ECO:0000313" key="1">
    <source>
        <dbReference type="EMBL" id="KOX70452.1"/>
    </source>
</evidence>
<dbReference type="EMBL" id="KQ435859">
    <property type="protein sequence ID" value="KOX70452.1"/>
    <property type="molecule type" value="Genomic_DNA"/>
</dbReference>
<sequence length="50" mass="5929">MRKLRYKLLPRQVDISLQFKSMLKTVLAFPSLETFVDSEKEFKGELILKL</sequence>
<dbReference type="AlphaFoldDB" id="A0A0N0U3R0"/>
<reference evidence="1 2" key="1">
    <citation type="submission" date="2015-07" db="EMBL/GenBank/DDBJ databases">
        <title>The genome of Melipona quadrifasciata.</title>
        <authorList>
            <person name="Pan H."/>
            <person name="Kapheim K."/>
        </authorList>
    </citation>
    <scope>NUCLEOTIDE SEQUENCE [LARGE SCALE GENOMIC DNA]</scope>
    <source>
        <strain evidence="1">0111107301</strain>
        <tissue evidence="1">Whole body</tissue>
    </source>
</reference>
<dbReference type="Proteomes" id="UP000053105">
    <property type="component" value="Unassembled WGS sequence"/>
</dbReference>
<accession>A0A0N0U3R0</accession>
<evidence type="ECO:0000313" key="2">
    <source>
        <dbReference type="Proteomes" id="UP000053105"/>
    </source>
</evidence>
<protein>
    <submittedName>
        <fullName evidence="1">Uncharacterized protein</fullName>
    </submittedName>
</protein>
<organism evidence="1 2">
    <name type="scientific">Melipona quadrifasciata</name>
    <dbReference type="NCBI Taxonomy" id="166423"/>
    <lineage>
        <taxon>Eukaryota</taxon>
        <taxon>Metazoa</taxon>
        <taxon>Ecdysozoa</taxon>
        <taxon>Arthropoda</taxon>
        <taxon>Hexapoda</taxon>
        <taxon>Insecta</taxon>
        <taxon>Pterygota</taxon>
        <taxon>Neoptera</taxon>
        <taxon>Endopterygota</taxon>
        <taxon>Hymenoptera</taxon>
        <taxon>Apocrita</taxon>
        <taxon>Aculeata</taxon>
        <taxon>Apoidea</taxon>
        <taxon>Anthophila</taxon>
        <taxon>Apidae</taxon>
        <taxon>Melipona</taxon>
    </lineage>
</organism>